<evidence type="ECO:0000313" key="3">
    <source>
        <dbReference type="Proteomes" id="UP001500449"/>
    </source>
</evidence>
<dbReference type="Pfam" id="PF11716">
    <property type="entry name" value="MDMPI_N"/>
    <property type="match status" value="1"/>
</dbReference>
<feature type="domain" description="Mycothiol-dependent maleylpyruvate isomerase metal-binding" evidence="1">
    <location>
        <begin position="14"/>
        <end position="131"/>
    </location>
</feature>
<name>A0ABN2NMR4_9PSEU</name>
<proteinExistence type="predicted"/>
<dbReference type="PANTHER" id="PTHR40758:SF1">
    <property type="entry name" value="CONSERVED PROTEIN"/>
    <property type="match status" value="1"/>
</dbReference>
<dbReference type="SUPFAM" id="SSF109854">
    <property type="entry name" value="DinB/YfiT-like putative metalloenzymes"/>
    <property type="match status" value="1"/>
</dbReference>
<evidence type="ECO:0000313" key="2">
    <source>
        <dbReference type="EMBL" id="GAA1873269.1"/>
    </source>
</evidence>
<dbReference type="PANTHER" id="PTHR40758">
    <property type="entry name" value="CONSERVED PROTEIN"/>
    <property type="match status" value="1"/>
</dbReference>
<dbReference type="NCBIfam" id="TIGR03083">
    <property type="entry name" value="maleylpyruvate isomerase family mycothiol-dependent enzyme"/>
    <property type="match status" value="1"/>
</dbReference>
<protein>
    <submittedName>
        <fullName evidence="2">Maleylpyruvate isomerase family mycothiol-dependent enzyme</fullName>
    </submittedName>
</protein>
<dbReference type="Gene3D" id="1.20.120.450">
    <property type="entry name" value="dinb family like domain"/>
    <property type="match status" value="1"/>
</dbReference>
<dbReference type="InterPro" id="IPR024344">
    <property type="entry name" value="MDMPI_metal-binding"/>
</dbReference>
<keyword evidence="3" id="KW-1185">Reference proteome</keyword>
<dbReference type="InterPro" id="IPR017517">
    <property type="entry name" value="Maleyloyr_isom"/>
</dbReference>
<dbReference type="RefSeq" id="WP_344425402.1">
    <property type="nucleotide sequence ID" value="NZ_BAAAQK010000025.1"/>
</dbReference>
<keyword evidence="2" id="KW-0413">Isomerase</keyword>
<dbReference type="EMBL" id="BAAAQK010000025">
    <property type="protein sequence ID" value="GAA1873269.1"/>
    <property type="molecule type" value="Genomic_DNA"/>
</dbReference>
<dbReference type="InterPro" id="IPR034660">
    <property type="entry name" value="DinB/YfiT-like"/>
</dbReference>
<organism evidence="2 3">
    <name type="scientific">Pseudonocardia ailaonensis</name>
    <dbReference type="NCBI Taxonomy" id="367279"/>
    <lineage>
        <taxon>Bacteria</taxon>
        <taxon>Bacillati</taxon>
        <taxon>Actinomycetota</taxon>
        <taxon>Actinomycetes</taxon>
        <taxon>Pseudonocardiales</taxon>
        <taxon>Pseudonocardiaceae</taxon>
        <taxon>Pseudonocardia</taxon>
    </lineage>
</organism>
<evidence type="ECO:0000259" key="1">
    <source>
        <dbReference type="Pfam" id="PF11716"/>
    </source>
</evidence>
<reference evidence="2 3" key="1">
    <citation type="journal article" date="2019" name="Int. J. Syst. Evol. Microbiol.">
        <title>The Global Catalogue of Microorganisms (GCM) 10K type strain sequencing project: providing services to taxonomists for standard genome sequencing and annotation.</title>
        <authorList>
            <consortium name="The Broad Institute Genomics Platform"/>
            <consortium name="The Broad Institute Genome Sequencing Center for Infectious Disease"/>
            <person name="Wu L."/>
            <person name="Ma J."/>
        </authorList>
    </citation>
    <scope>NUCLEOTIDE SEQUENCE [LARGE SCALE GENOMIC DNA]</scope>
    <source>
        <strain evidence="2 3">JCM 16009</strain>
    </source>
</reference>
<dbReference type="GO" id="GO:0016853">
    <property type="term" value="F:isomerase activity"/>
    <property type="evidence" value="ECO:0007669"/>
    <property type="project" value="UniProtKB-KW"/>
</dbReference>
<sequence length="251" mass="27313">MDFATHCTQIRTQTELLTALDGADLRAPVPSCPGWTLGALVRHVGGGHRWAAELVRTRATEFLDDEQVRKVDGDDSGPLPVDWLRAGADELVAALREAGPAAKVWVPFRYDSASFFARRFAHETLLHRADACLAAGRAFEAGREIALDAVDEWLELDAIPEHFALTPSKREVLGAGRTLVLQASDSGVSWFVDLTGDVITWRRGSGGAAAGLRAPLTTLLLVLYRRLPLDAAEVTGERPLLELWRSHAAFA</sequence>
<dbReference type="Proteomes" id="UP001500449">
    <property type="component" value="Unassembled WGS sequence"/>
</dbReference>
<comment type="caution">
    <text evidence="2">The sequence shown here is derived from an EMBL/GenBank/DDBJ whole genome shotgun (WGS) entry which is preliminary data.</text>
</comment>
<gene>
    <name evidence="2" type="ORF">GCM10009836_62820</name>
</gene>
<accession>A0ABN2NMR4</accession>